<proteinExistence type="inferred from homology"/>
<dbReference type="PANTHER" id="PTHR43510:SF1">
    <property type="entry name" value="AMINOTRANSFERASE FUNCTION, HYPOTHETICAL (EUROFUNG)"/>
    <property type="match status" value="1"/>
</dbReference>
<evidence type="ECO:0000313" key="3">
    <source>
        <dbReference type="EMBL" id="AMJ98781.1"/>
    </source>
</evidence>
<dbReference type="Proteomes" id="UP000063991">
    <property type="component" value="Chromosome"/>
</dbReference>
<comment type="similarity">
    <text evidence="1">Belongs to the class-I pyridoxal-phosphate-dependent aminotransferase family.</text>
</comment>
<dbReference type="RefSeq" id="WP_061095260.1">
    <property type="nucleotide sequence ID" value="NZ_CP014323.1"/>
</dbReference>
<evidence type="ECO:0000256" key="1">
    <source>
        <dbReference type="RuleBase" id="RU000481"/>
    </source>
</evidence>
<comment type="cofactor">
    <cofactor evidence="1">
        <name>pyridoxal 5'-phosphate</name>
        <dbReference type="ChEBI" id="CHEBI:597326"/>
    </cofactor>
</comment>
<dbReference type="InterPro" id="IPR004839">
    <property type="entry name" value="Aminotransferase_I/II_large"/>
</dbReference>
<organism evidence="3 4">
    <name type="scientific">Alteromonas macleodii</name>
    <name type="common">Pseudoalteromonas macleodii</name>
    <dbReference type="NCBI Taxonomy" id="28108"/>
    <lineage>
        <taxon>Bacteria</taxon>
        <taxon>Pseudomonadati</taxon>
        <taxon>Pseudomonadota</taxon>
        <taxon>Gammaproteobacteria</taxon>
        <taxon>Alteromonadales</taxon>
        <taxon>Alteromonadaceae</taxon>
        <taxon>Alteromonas/Salinimonas group</taxon>
        <taxon>Alteromonas</taxon>
    </lineage>
</organism>
<dbReference type="AlphaFoldDB" id="A0A126Q0N7"/>
<dbReference type="PANTHER" id="PTHR43510">
    <property type="entry name" value="AMINOTRANSFERASE FUNCTION, HYPOTHETICAL (EUROFUNG)"/>
    <property type="match status" value="1"/>
</dbReference>
<dbReference type="CDD" id="cd00609">
    <property type="entry name" value="AAT_like"/>
    <property type="match status" value="1"/>
</dbReference>
<dbReference type="PROSITE" id="PS00105">
    <property type="entry name" value="AA_TRANSFER_CLASS_1"/>
    <property type="match status" value="1"/>
</dbReference>
<evidence type="ECO:0000313" key="4">
    <source>
        <dbReference type="Proteomes" id="UP000063991"/>
    </source>
</evidence>
<evidence type="ECO:0000259" key="2">
    <source>
        <dbReference type="Pfam" id="PF00155"/>
    </source>
</evidence>
<reference evidence="3 4" key="1">
    <citation type="submission" date="2015-12" db="EMBL/GenBank/DDBJ databases">
        <authorList>
            <person name="Shamseldin A."/>
            <person name="Moawad H."/>
            <person name="Abd El-Rahim W.M."/>
            <person name="Sadowsky M.J."/>
        </authorList>
    </citation>
    <scope>NUCLEOTIDE SEQUENCE [LARGE SCALE GENOMIC DNA]</scope>
    <source>
        <strain evidence="3 4">D7</strain>
    </source>
</reference>
<gene>
    <name evidence="3" type="ORF">AVL55_11730</name>
</gene>
<dbReference type="Pfam" id="PF00155">
    <property type="entry name" value="Aminotran_1_2"/>
    <property type="match status" value="1"/>
</dbReference>
<accession>A0A126Q0N7</accession>
<dbReference type="Gene3D" id="3.40.640.10">
    <property type="entry name" value="Type I PLP-dependent aspartate aminotransferase-like (Major domain)"/>
    <property type="match status" value="1"/>
</dbReference>
<dbReference type="SUPFAM" id="SSF53383">
    <property type="entry name" value="PLP-dependent transferases"/>
    <property type="match status" value="1"/>
</dbReference>
<dbReference type="InterPro" id="IPR015421">
    <property type="entry name" value="PyrdxlP-dep_Trfase_major"/>
</dbReference>
<dbReference type="InterPro" id="IPR015424">
    <property type="entry name" value="PyrdxlP-dep_Trfase"/>
</dbReference>
<dbReference type="InterPro" id="IPR004838">
    <property type="entry name" value="NHTrfase_class1_PyrdxlP-BS"/>
</dbReference>
<dbReference type="EMBL" id="CP014323">
    <property type="protein sequence ID" value="AMJ98781.1"/>
    <property type="molecule type" value="Genomic_DNA"/>
</dbReference>
<sequence>MQIDEFTLERIQSLYENLVELNLSDSGVHPYRLNELLNQEQQQELLSIELGYGWTNGSVQLRERIAALYSNRTSDNVIVTNGSAEANFLMVMSLLEKGDELIVIVPNYMQIAGWAKSLGVKVVEIPLLEQDGWLPNFELLEKSISANTKMLTICHPNNPTGSTLPLEQIQELVNFAKRHDIYIHADEVYKGAEFDGNELPSFADEYEKAIITCGLSKAMAMPGLRLGWLVGLPDDIYKTWQCKDYTSITTSAVSEYVANIVLEPTFRHQVLTRSKEFLIDNLNRISEWVDENSWASFVPPKAGGMAFIRYDLPVNSTELAHEFRQELSVLILPGDVYGLDGYFRVGIGAPSDHLEKGLERISHYVKHKYGV</sequence>
<dbReference type="InterPro" id="IPR015422">
    <property type="entry name" value="PyrdxlP-dep_Trfase_small"/>
</dbReference>
<keyword evidence="1 3" id="KW-0032">Aminotransferase</keyword>
<dbReference type="GO" id="GO:0030170">
    <property type="term" value="F:pyridoxal phosphate binding"/>
    <property type="evidence" value="ECO:0007669"/>
    <property type="project" value="InterPro"/>
</dbReference>
<protein>
    <recommendedName>
        <fullName evidence="1">Aminotransferase</fullName>
        <ecNumber evidence="1">2.6.1.-</ecNumber>
    </recommendedName>
</protein>
<dbReference type="Gene3D" id="3.90.1150.10">
    <property type="entry name" value="Aspartate Aminotransferase, domain 1"/>
    <property type="match status" value="1"/>
</dbReference>
<name>A0A126Q0N7_ALTMA</name>
<keyword evidence="1 3" id="KW-0808">Transferase</keyword>
<feature type="domain" description="Aminotransferase class I/classII large" evidence="2">
    <location>
        <begin position="34"/>
        <end position="361"/>
    </location>
</feature>
<dbReference type="GO" id="GO:0008483">
    <property type="term" value="F:transaminase activity"/>
    <property type="evidence" value="ECO:0007669"/>
    <property type="project" value="UniProtKB-KW"/>
</dbReference>
<dbReference type="EC" id="2.6.1.-" evidence="1"/>